<reference evidence="9 10" key="1">
    <citation type="submission" date="2020-08" db="EMBL/GenBank/DDBJ databases">
        <title>Genomic Encyclopedia of Type Strains, Phase IV (KMG-IV): sequencing the most valuable type-strain genomes for metagenomic binning, comparative biology and taxonomic classification.</title>
        <authorList>
            <person name="Goeker M."/>
        </authorList>
    </citation>
    <scope>NUCLEOTIDE SEQUENCE [LARGE SCALE GENOMIC DNA]</scope>
    <source>
        <strain evidence="9 10">DSM 103462</strain>
    </source>
</reference>
<organism evidence="9 10">
    <name type="scientific">Treponema ruminis</name>
    <dbReference type="NCBI Taxonomy" id="744515"/>
    <lineage>
        <taxon>Bacteria</taxon>
        <taxon>Pseudomonadati</taxon>
        <taxon>Spirochaetota</taxon>
        <taxon>Spirochaetia</taxon>
        <taxon>Spirochaetales</taxon>
        <taxon>Treponemataceae</taxon>
        <taxon>Treponema</taxon>
    </lineage>
</organism>
<keyword evidence="9" id="KW-0966">Cell projection</keyword>
<evidence type="ECO:0000313" key="9">
    <source>
        <dbReference type="EMBL" id="MBB5225377.1"/>
    </source>
</evidence>
<keyword evidence="9" id="KW-0282">Flagellum</keyword>
<keyword evidence="10" id="KW-1185">Reference proteome</keyword>
<comment type="caution">
    <text evidence="9">The sequence shown here is derived from an EMBL/GenBank/DDBJ whole genome shotgun (WGS) entry which is preliminary data.</text>
</comment>
<dbReference type="NCBIfam" id="NF005188">
    <property type="entry name" value="PRK06664.1"/>
    <property type="match status" value="1"/>
</dbReference>
<feature type="coiled-coil region" evidence="6">
    <location>
        <begin position="645"/>
        <end position="683"/>
    </location>
</feature>
<accession>A0A7W8LLD7</accession>
<comment type="function">
    <text evidence="6">Required for morphogenesis and for the elongation of the flagellar filament by facilitating polymerization of the flagellin monomers at the tip of growing filament. Forms a capping structure, which prevents flagellin subunits (transported through the central channel of the flagellum) from leaking out without polymerization at the distal end.</text>
</comment>
<dbReference type="GO" id="GO:0071973">
    <property type="term" value="P:bacterial-type flagellum-dependent cell motility"/>
    <property type="evidence" value="ECO:0007669"/>
    <property type="project" value="TreeGrafter"/>
</dbReference>
<dbReference type="AlphaFoldDB" id="A0A7W8LLD7"/>
<dbReference type="GO" id="GO:0007155">
    <property type="term" value="P:cell adhesion"/>
    <property type="evidence" value="ECO:0007669"/>
    <property type="project" value="InterPro"/>
</dbReference>
<dbReference type="GO" id="GO:0009421">
    <property type="term" value="C:bacterial-type flagellum filament cap"/>
    <property type="evidence" value="ECO:0007669"/>
    <property type="project" value="InterPro"/>
</dbReference>
<dbReference type="PANTHER" id="PTHR30288">
    <property type="entry name" value="FLAGELLAR CAP/ASSEMBLY PROTEIN FLID"/>
    <property type="match status" value="1"/>
</dbReference>
<keyword evidence="4 6" id="KW-0175">Coiled coil</keyword>
<comment type="similarity">
    <text evidence="2 6">Belongs to the FliD family.</text>
</comment>
<keyword evidence="9" id="KW-0969">Cilium</keyword>
<comment type="subunit">
    <text evidence="3 6">Homopentamer.</text>
</comment>
<keyword evidence="6" id="KW-0574">Periplasm</keyword>
<evidence type="ECO:0000259" key="7">
    <source>
        <dbReference type="Pfam" id="PF02465"/>
    </source>
</evidence>
<sequence length="697" mass="77148">MAEIAIPGVSDKYKTNDYIDALMKKERIPLTREQESLDRYKEQQGAWRGMNQKMSALRDSTKTLYSFENPFNNKLANSSDERAITADPGREASLESFKVDVIQEATADRFLSGELDKNSKVPKGTYTFEVGEKKISFNWKGGKVTDFVNSLNKRGSNTLKASLVGVSNGKSALSIESLKTGEDNLLVFKDDALTYALENKIIEKSKKDVTTFGESITEFENPIDEESLANPKIPEVEQKGMPPLTKTFVEFDKDTGKLVVPPRSGFTLNIPEEFLETKSEVFEFSYSTQQVEDLTEELNIKRTTRPELPEAGDATFETITVLNEQSETDLPPVPLDPLTPISGHEDFYVHNKDGSEVQIPTAGLRIDEESGEKTVALPLKNYPDLESIVVRNRNTGTQINISQFSTYDEKKNLGYAPVNPSSVAQDAIIKYEGITITRPTNKIDDVVPHVTLNVKAPTKETATIDITSDKESAKNSLIEFVGRYNQVLAEMTILSENKPEVIEELDYLSDAEKEEAEKKLGMFQNDFSLTNGKSSLRAITTANYRWSDEATITMLNQIGISSRASGSTGGYVAGQMRGYLEIDEKKLDSALDEHIDEIKNLFGYDSDGDLVVDSGIGYAIDKQLTSWVQSGGIIASKNSGIDTKIKASEANIRRLEGQLSSKEAKLRNKYGQMEGTLNNLNAQSSTIKSFANGGKAE</sequence>
<dbReference type="Pfam" id="PF02465">
    <property type="entry name" value="FliD_N"/>
    <property type="match status" value="1"/>
</dbReference>
<dbReference type="InterPro" id="IPR010809">
    <property type="entry name" value="FliD_C"/>
</dbReference>
<name>A0A7W8LLD7_9SPIR</name>
<evidence type="ECO:0000256" key="1">
    <source>
        <dbReference type="ARBA" id="ARBA00004365"/>
    </source>
</evidence>
<proteinExistence type="inferred from homology"/>
<feature type="domain" description="Flagellar hook-associated protein 2 N-terminal" evidence="7">
    <location>
        <begin position="13"/>
        <end position="108"/>
    </location>
</feature>
<evidence type="ECO:0000256" key="3">
    <source>
        <dbReference type="ARBA" id="ARBA00011255"/>
    </source>
</evidence>
<dbReference type="GO" id="GO:0009424">
    <property type="term" value="C:bacterial-type flagellum hook"/>
    <property type="evidence" value="ECO:0007669"/>
    <property type="project" value="UniProtKB-UniRule"/>
</dbReference>
<evidence type="ECO:0000256" key="2">
    <source>
        <dbReference type="ARBA" id="ARBA00009764"/>
    </source>
</evidence>
<dbReference type="GO" id="GO:0055040">
    <property type="term" value="C:periplasmic flagellum"/>
    <property type="evidence" value="ECO:0007669"/>
    <property type="project" value="UniProtKB-SubCell"/>
</dbReference>
<dbReference type="InterPro" id="IPR040026">
    <property type="entry name" value="FliD"/>
</dbReference>
<evidence type="ECO:0000256" key="6">
    <source>
        <dbReference type="RuleBase" id="RU362066"/>
    </source>
</evidence>
<evidence type="ECO:0000259" key="8">
    <source>
        <dbReference type="Pfam" id="PF07195"/>
    </source>
</evidence>
<feature type="domain" description="Flagellar hook-associated protein 2 C-terminal" evidence="8">
    <location>
        <begin position="424"/>
        <end position="682"/>
    </location>
</feature>
<dbReference type="Pfam" id="PF07195">
    <property type="entry name" value="FliD_C"/>
    <property type="match status" value="1"/>
</dbReference>
<dbReference type="Proteomes" id="UP000518887">
    <property type="component" value="Unassembled WGS sequence"/>
</dbReference>
<gene>
    <name evidence="9" type="ORF">HNP76_000721</name>
</gene>
<evidence type="ECO:0000256" key="4">
    <source>
        <dbReference type="ARBA" id="ARBA00023054"/>
    </source>
</evidence>
<dbReference type="PANTHER" id="PTHR30288:SF0">
    <property type="entry name" value="FLAGELLAR HOOK-ASSOCIATED PROTEIN 2"/>
    <property type="match status" value="1"/>
</dbReference>
<dbReference type="RefSeq" id="WP_184657600.1">
    <property type="nucleotide sequence ID" value="NZ_CP031518.1"/>
</dbReference>
<protein>
    <recommendedName>
        <fullName evidence="6">Flagellar hook-associated protein 2</fullName>
        <shortName evidence="6">HAP2</shortName>
    </recommendedName>
    <alternativeName>
        <fullName evidence="6">Flagellar cap protein</fullName>
    </alternativeName>
</protein>
<comment type="subcellular location">
    <subcellularLocation>
        <location evidence="1">Bacterial flagellum</location>
    </subcellularLocation>
    <subcellularLocation>
        <location evidence="6">Periplasm</location>
    </subcellularLocation>
    <subcellularLocation>
        <location evidence="6">Periplasmic flagellum</location>
    </subcellularLocation>
</comment>
<keyword evidence="5 6" id="KW-0975">Bacterial flagellum</keyword>
<evidence type="ECO:0000256" key="5">
    <source>
        <dbReference type="ARBA" id="ARBA00023143"/>
    </source>
</evidence>
<evidence type="ECO:0000313" key="10">
    <source>
        <dbReference type="Proteomes" id="UP000518887"/>
    </source>
</evidence>
<dbReference type="InterPro" id="IPR003481">
    <property type="entry name" value="FliD_N"/>
</dbReference>
<dbReference type="EMBL" id="JACHFQ010000002">
    <property type="protein sequence ID" value="MBB5225377.1"/>
    <property type="molecule type" value="Genomic_DNA"/>
</dbReference>